<dbReference type="AlphaFoldDB" id="A0A940DQX0"/>
<accession>A0A940DQX0</accession>
<dbReference type="EMBL" id="JADILV010000024">
    <property type="protein sequence ID" value="MBO8483223.1"/>
    <property type="molecule type" value="Genomic_DNA"/>
</dbReference>
<dbReference type="SUPFAM" id="SSF100879">
    <property type="entry name" value="Lesion bypass DNA polymerase (Y-family), little finger domain"/>
    <property type="match status" value="1"/>
</dbReference>
<evidence type="ECO:0000313" key="3">
    <source>
        <dbReference type="EMBL" id="MBO8483223.1"/>
    </source>
</evidence>
<dbReference type="InterPro" id="IPR017961">
    <property type="entry name" value="DNA_pol_Y-fam_little_finger"/>
</dbReference>
<dbReference type="InterPro" id="IPR001126">
    <property type="entry name" value="UmuC"/>
</dbReference>
<comment type="caution">
    <text evidence="3">The sequence shown here is derived from an EMBL/GenBank/DDBJ whole genome shotgun (WGS) entry which is preliminary data.</text>
</comment>
<feature type="domain" description="UmuC" evidence="2">
    <location>
        <begin position="2"/>
        <end position="186"/>
    </location>
</feature>
<dbReference type="InterPro" id="IPR043128">
    <property type="entry name" value="Rev_trsase/Diguanyl_cyclase"/>
</dbReference>
<dbReference type="GO" id="GO:0006281">
    <property type="term" value="P:DNA repair"/>
    <property type="evidence" value="ECO:0007669"/>
    <property type="project" value="UniProtKB-KW"/>
</dbReference>
<gene>
    <name evidence="3" type="ORF">IAB75_03805</name>
</gene>
<dbReference type="GO" id="GO:0042276">
    <property type="term" value="P:error-prone translesion synthesis"/>
    <property type="evidence" value="ECO:0007669"/>
    <property type="project" value="TreeGrafter"/>
</dbReference>
<evidence type="ECO:0000259" key="2">
    <source>
        <dbReference type="PROSITE" id="PS50173"/>
    </source>
</evidence>
<dbReference type="InterPro" id="IPR036775">
    <property type="entry name" value="DNA_pol_Y-fam_lit_finger_sf"/>
</dbReference>
<reference evidence="3" key="1">
    <citation type="submission" date="2020-10" db="EMBL/GenBank/DDBJ databases">
        <authorList>
            <person name="Gilroy R."/>
        </authorList>
    </citation>
    <scope>NUCLEOTIDE SEQUENCE</scope>
    <source>
        <strain evidence="3">G3-8215</strain>
    </source>
</reference>
<dbReference type="InterPro" id="IPR043502">
    <property type="entry name" value="DNA/RNA_pol_sf"/>
</dbReference>
<dbReference type="Proteomes" id="UP000725002">
    <property type="component" value="Unassembled WGS sequence"/>
</dbReference>
<dbReference type="InterPro" id="IPR050116">
    <property type="entry name" value="DNA_polymerase-Y"/>
</dbReference>
<sequence>MYALVDCNNFFVSCERVFRPQLEGKAVVVLSNNDGCVVSRSNESKALGIRMCTPFYQVKHLVDKGVLVACSSNYTLYGDLSDRVMSILADTVPKIEIYSIDEAFLVLDGICPDEIPQMCRDLIYKIRKWVGIPVSIGVAPTKTLAKIASHFAKNYKGYKGLCMMETEEKRLKALSLTPIKDVWGIGRKLSAKMESCGIVTAFDFTCRPMDWVRKNFMLHGVRTWLELQGEVCVEEERPDKRKSICTSRSFAEMITDEKSLAAQVSDFAAKCARKLRQEGTAASQITVFLYTNRFREDLGQYYPSRSLRLPVAVNSTQEIVSAAVSLLHDIFRPGYQYKKAGVIVDDIVDGDSVQMPIFGYDIAERRKNDRISRIMDSINGREKNLVRLATQRDCLYSDGIRSDYRSRRYSTSLDDIIEIH</sequence>
<comment type="similarity">
    <text evidence="1">Belongs to the DNA polymerase type-Y family.</text>
</comment>
<dbReference type="Gene3D" id="3.40.1170.60">
    <property type="match status" value="1"/>
</dbReference>
<dbReference type="Gene3D" id="3.30.1490.100">
    <property type="entry name" value="DNA polymerase, Y-family, little finger domain"/>
    <property type="match status" value="1"/>
</dbReference>
<dbReference type="GO" id="GO:0005829">
    <property type="term" value="C:cytosol"/>
    <property type="evidence" value="ECO:0007669"/>
    <property type="project" value="TreeGrafter"/>
</dbReference>
<dbReference type="Pfam" id="PF11799">
    <property type="entry name" value="IMS_C"/>
    <property type="match status" value="1"/>
</dbReference>
<dbReference type="PANTHER" id="PTHR11076">
    <property type="entry name" value="DNA REPAIR POLYMERASE UMUC / TRANSFERASE FAMILY MEMBER"/>
    <property type="match status" value="1"/>
</dbReference>
<organism evidence="3 4">
    <name type="scientific">Candidatus Cryptobacteroides avicola</name>
    <dbReference type="NCBI Taxonomy" id="2840757"/>
    <lineage>
        <taxon>Bacteria</taxon>
        <taxon>Pseudomonadati</taxon>
        <taxon>Bacteroidota</taxon>
        <taxon>Bacteroidia</taxon>
        <taxon>Bacteroidales</taxon>
        <taxon>Candidatus Cryptobacteroides</taxon>
    </lineage>
</organism>
<evidence type="ECO:0000313" key="4">
    <source>
        <dbReference type="Proteomes" id="UP000725002"/>
    </source>
</evidence>
<dbReference type="CDD" id="cd01700">
    <property type="entry name" value="PolY_Pol_V_umuC"/>
    <property type="match status" value="1"/>
</dbReference>
<dbReference type="GO" id="GO:0003684">
    <property type="term" value="F:damaged DNA binding"/>
    <property type="evidence" value="ECO:0007669"/>
    <property type="project" value="InterPro"/>
</dbReference>
<dbReference type="PANTHER" id="PTHR11076:SF34">
    <property type="entry name" value="PROTEIN UMUC"/>
    <property type="match status" value="1"/>
</dbReference>
<dbReference type="PROSITE" id="PS50173">
    <property type="entry name" value="UMUC"/>
    <property type="match status" value="1"/>
</dbReference>
<protein>
    <submittedName>
        <fullName evidence="3">DUF4113 domain-containing protein</fullName>
    </submittedName>
</protein>
<dbReference type="SUPFAM" id="SSF56672">
    <property type="entry name" value="DNA/RNA polymerases"/>
    <property type="match status" value="1"/>
</dbReference>
<dbReference type="Gene3D" id="3.30.70.270">
    <property type="match status" value="1"/>
</dbReference>
<name>A0A940DQX0_9BACT</name>
<proteinExistence type="inferred from homology"/>
<reference evidence="3" key="2">
    <citation type="journal article" date="2021" name="PeerJ">
        <title>Extensive microbial diversity within the chicken gut microbiome revealed by metagenomics and culture.</title>
        <authorList>
            <person name="Gilroy R."/>
            <person name="Ravi A."/>
            <person name="Getino M."/>
            <person name="Pursley I."/>
            <person name="Horton D.L."/>
            <person name="Alikhan N.F."/>
            <person name="Baker D."/>
            <person name="Gharbi K."/>
            <person name="Hall N."/>
            <person name="Watson M."/>
            <person name="Adriaenssens E.M."/>
            <person name="Foster-Nyarko E."/>
            <person name="Jarju S."/>
            <person name="Secka A."/>
            <person name="Antonio M."/>
            <person name="Oren A."/>
            <person name="Chaudhuri R.R."/>
            <person name="La Ragione R."/>
            <person name="Hildebrand F."/>
            <person name="Pallen M.J."/>
        </authorList>
    </citation>
    <scope>NUCLEOTIDE SEQUENCE</scope>
    <source>
        <strain evidence="3">G3-8215</strain>
    </source>
</reference>
<dbReference type="GO" id="GO:0009432">
    <property type="term" value="P:SOS response"/>
    <property type="evidence" value="ECO:0007669"/>
    <property type="project" value="UniProtKB-KW"/>
</dbReference>
<dbReference type="Pfam" id="PF00817">
    <property type="entry name" value="IMS"/>
    <property type="match status" value="1"/>
</dbReference>
<evidence type="ECO:0000256" key="1">
    <source>
        <dbReference type="ARBA" id="ARBA00010945"/>
    </source>
</evidence>
<dbReference type="GO" id="GO:0003887">
    <property type="term" value="F:DNA-directed DNA polymerase activity"/>
    <property type="evidence" value="ECO:0007669"/>
    <property type="project" value="TreeGrafter"/>
</dbReference>